<feature type="domain" description="BIG2" evidence="1">
    <location>
        <begin position="453"/>
        <end position="532"/>
    </location>
</feature>
<dbReference type="InterPro" id="IPR008964">
    <property type="entry name" value="Invasin/intimin_cell_adhesion"/>
</dbReference>
<dbReference type="InterPro" id="IPR003343">
    <property type="entry name" value="Big_2"/>
</dbReference>
<name>A0ABM9P2Y6_9FLAO</name>
<dbReference type="InterPro" id="IPR015943">
    <property type="entry name" value="WD40/YVTN_repeat-like_dom_sf"/>
</dbReference>
<evidence type="ECO:0000313" key="2">
    <source>
        <dbReference type="EMBL" id="CAL2088885.1"/>
    </source>
</evidence>
<dbReference type="Pfam" id="PF02368">
    <property type="entry name" value="Big_2"/>
    <property type="match status" value="1"/>
</dbReference>
<dbReference type="Gene3D" id="2.130.10.10">
    <property type="entry name" value="YVTN repeat-like/Quinoprotein amine dehydrogenase"/>
    <property type="match status" value="1"/>
</dbReference>
<dbReference type="NCBIfam" id="TIGR04131">
    <property type="entry name" value="Bac_Flav_CTERM"/>
    <property type="match status" value="1"/>
</dbReference>
<reference evidence="2 3" key="1">
    <citation type="submission" date="2024-05" db="EMBL/GenBank/DDBJ databases">
        <authorList>
            <person name="Duchaud E."/>
        </authorList>
    </citation>
    <scope>NUCLEOTIDE SEQUENCE [LARGE SCALE GENOMIC DNA]</scope>
    <source>
        <strain evidence="2">Ena-SAMPLE-TAB-13-05-2024-13:56:06:370-140302</strain>
    </source>
</reference>
<dbReference type="InterPro" id="IPR026341">
    <property type="entry name" value="T9SS_type_B"/>
</dbReference>
<dbReference type="SMART" id="SM00635">
    <property type="entry name" value="BID_2"/>
    <property type="match status" value="1"/>
</dbReference>
<organism evidence="2 3">
    <name type="scientific">Tenacibaculum platacis</name>
    <dbReference type="NCBI Taxonomy" id="3137852"/>
    <lineage>
        <taxon>Bacteria</taxon>
        <taxon>Pseudomonadati</taxon>
        <taxon>Bacteroidota</taxon>
        <taxon>Flavobacteriia</taxon>
        <taxon>Flavobacteriales</taxon>
        <taxon>Flavobacteriaceae</taxon>
        <taxon>Tenacibaculum</taxon>
    </lineage>
</organism>
<comment type="caution">
    <text evidence="2">The sequence shown here is derived from an EMBL/GenBank/DDBJ whole genome shotgun (WGS) entry which is preliminary data.</text>
</comment>
<dbReference type="Proteomes" id="UP001497416">
    <property type="component" value="Unassembled WGS sequence"/>
</dbReference>
<accession>A0ABM9P2Y6</accession>
<dbReference type="SUPFAM" id="SSF49373">
    <property type="entry name" value="Invasin/intimin cell-adhesion fragments"/>
    <property type="match status" value="1"/>
</dbReference>
<proteinExistence type="predicted"/>
<dbReference type="Gene3D" id="2.60.40.1080">
    <property type="match status" value="1"/>
</dbReference>
<dbReference type="RefSeq" id="WP_348712589.1">
    <property type="nucleotide sequence ID" value="NZ_CAXIXY010000005.1"/>
</dbReference>
<sequence>MKTEKGILRRISFAKIYFILFSFLFCKNTFAQTPLFSGTPVSDNGSSNNIGSANTSRNVAVDNNGNIFIVYATPSEIRLSKSTNGGQSFLPSILVGTANNAEPEVAINDEGTVFIAWIDNSQVHLFSSTDGGNSFNTSQVFGNTFSTSVHISTSQNNVYLIDQTGSTLYYNNNNGVGTFNTTSTGITMVYADVLTDQNGAVYLPMDNPNLVLFESVNQGASLTDINLNPAGQVYFSSYALSDGPCGTFIFVGGGSISPSETLGYKIDVETGNATEITLGNNFITAEGRTLYADNKGTLIDGYRDDNENLMLNVSTDQGATFNTPILVANGGSHNIARSPTTDNIVVVYEQNGQIFSTVYDDLLKNIELIEPTPQLALCGSDSFDISFTLSGIFSPNTTWTAVLSDENGNFTNSINLGTVTTNNDGTINCTLPNTLIDSSEYRLLIESVDNCIQSNPISLTLGAPTIIGPTTACMNENIQLSSSSTSSETIPWTSSNSSVLSIDENGNITTIAPGTAEITYTTGNGCSSNITFEVFESPETNEIVILRNCNANDNGIATFNLTEANQNIIDNSSSFTISYFESIEEARENLDEIQNFDSYENEIPNTDTVWARIENNNGCVAYTQIDLIISSSILYTTQINDNSDNNSIQIILENSDTYNFEFSLLDSGNNVLVAFQDDPLFENLNFGIYTILIRDKLGCNEETQEVSLLNIPSFFTPNNDGVNDTWSIKGLSPTFYSSGNIYIYDRFGKTIAILPPDKPFWDGIYNGDIAPSNDYWFLISLVDVFGKKREVKGHFSLLRK</sequence>
<evidence type="ECO:0000259" key="1">
    <source>
        <dbReference type="SMART" id="SM00635"/>
    </source>
</evidence>
<protein>
    <submittedName>
        <fullName evidence="2">Gliding motility-associated-like protein</fullName>
    </submittedName>
</protein>
<dbReference type="InterPro" id="IPR036278">
    <property type="entry name" value="Sialidase_sf"/>
</dbReference>
<evidence type="ECO:0000313" key="3">
    <source>
        <dbReference type="Proteomes" id="UP001497416"/>
    </source>
</evidence>
<dbReference type="EMBL" id="CAXIXY010000005">
    <property type="protein sequence ID" value="CAL2088885.1"/>
    <property type="molecule type" value="Genomic_DNA"/>
</dbReference>
<keyword evidence="3" id="KW-1185">Reference proteome</keyword>
<dbReference type="Pfam" id="PF13585">
    <property type="entry name" value="CHU_C"/>
    <property type="match status" value="1"/>
</dbReference>
<gene>
    <name evidence="2" type="ORF">T190607A01A_30209</name>
</gene>
<dbReference type="SUPFAM" id="SSF50939">
    <property type="entry name" value="Sialidases"/>
    <property type="match status" value="1"/>
</dbReference>